<reference evidence="2" key="1">
    <citation type="journal article" date="2024" name="Proc. Natl. Acad. Sci. U.S.A.">
        <title>Extraordinary preservation of gene collinearity over three hundred million years revealed in homosporous lycophytes.</title>
        <authorList>
            <person name="Li C."/>
            <person name="Wickell D."/>
            <person name="Kuo L.Y."/>
            <person name="Chen X."/>
            <person name="Nie B."/>
            <person name="Liao X."/>
            <person name="Peng D."/>
            <person name="Ji J."/>
            <person name="Jenkins J."/>
            <person name="Williams M."/>
            <person name="Shu S."/>
            <person name="Plott C."/>
            <person name="Barry K."/>
            <person name="Rajasekar S."/>
            <person name="Grimwood J."/>
            <person name="Han X."/>
            <person name="Sun S."/>
            <person name="Hou Z."/>
            <person name="He W."/>
            <person name="Dai G."/>
            <person name="Sun C."/>
            <person name="Schmutz J."/>
            <person name="Leebens-Mack J.H."/>
            <person name="Li F.W."/>
            <person name="Wang L."/>
        </authorList>
    </citation>
    <scope>NUCLEOTIDE SEQUENCE [LARGE SCALE GENOMIC DNA]</scope>
    <source>
        <strain evidence="2">cv. PW_Plant_1</strain>
    </source>
</reference>
<sequence length="193" mass="20502">MSNSSGSVKIVAISGSLRKASINSGLVRAAVELANEIPGLEVDAVYIGDLPFLNTDLEVNGKYPDAVEAVRSRVSQADGVLFASPEYNYSVSGLLKTAIDWVGRPPNVWAGKPAAVVSAGGGFGGGRSGYHLRQSGVFLDLHFLNKPELFVRAFEPPAKFDAGGNLIDAATRERLKEVLIALQAWTKKIKYGA</sequence>
<evidence type="ECO:0000313" key="1">
    <source>
        <dbReference type="EMBL" id="KAJ7524370.1"/>
    </source>
</evidence>
<gene>
    <name evidence="1" type="ORF">O6H91_17G001900</name>
</gene>
<accession>A0ACC2B3P7</accession>
<dbReference type="Proteomes" id="UP001162992">
    <property type="component" value="Chromosome 17"/>
</dbReference>
<evidence type="ECO:0000313" key="2">
    <source>
        <dbReference type="Proteomes" id="UP001162992"/>
    </source>
</evidence>
<name>A0ACC2B3P7_DIPCM</name>
<organism evidence="1 2">
    <name type="scientific">Diphasiastrum complanatum</name>
    <name type="common">Issler's clubmoss</name>
    <name type="synonym">Lycopodium complanatum</name>
    <dbReference type="NCBI Taxonomy" id="34168"/>
    <lineage>
        <taxon>Eukaryota</taxon>
        <taxon>Viridiplantae</taxon>
        <taxon>Streptophyta</taxon>
        <taxon>Embryophyta</taxon>
        <taxon>Tracheophyta</taxon>
        <taxon>Lycopodiopsida</taxon>
        <taxon>Lycopodiales</taxon>
        <taxon>Lycopodiaceae</taxon>
        <taxon>Lycopodioideae</taxon>
        <taxon>Diphasiastrum</taxon>
    </lineage>
</organism>
<protein>
    <submittedName>
        <fullName evidence="1">Uncharacterized protein</fullName>
    </submittedName>
</protein>
<proteinExistence type="predicted"/>
<dbReference type="EMBL" id="CM055108">
    <property type="protein sequence ID" value="KAJ7524370.1"/>
    <property type="molecule type" value="Genomic_DNA"/>
</dbReference>
<comment type="caution">
    <text evidence="1">The sequence shown here is derived from an EMBL/GenBank/DDBJ whole genome shotgun (WGS) entry which is preliminary data.</text>
</comment>
<keyword evidence="2" id="KW-1185">Reference proteome</keyword>